<dbReference type="PANTHER" id="PTHR12307">
    <property type="entry name" value="PROTEIN PHOSPHATASE 1 REGULATORY SUBUNIT"/>
    <property type="match status" value="1"/>
</dbReference>
<feature type="compositionally biased region" description="Basic residues" evidence="1">
    <location>
        <begin position="47"/>
        <end position="62"/>
    </location>
</feature>
<evidence type="ECO:0000313" key="3">
    <source>
        <dbReference type="EMBL" id="VDK51191.1"/>
    </source>
</evidence>
<dbReference type="GO" id="GO:0008157">
    <property type="term" value="F:protein phosphatase 1 binding"/>
    <property type="evidence" value="ECO:0007669"/>
    <property type="project" value="TreeGrafter"/>
</dbReference>
<dbReference type="GO" id="GO:2001069">
    <property type="term" value="F:glycogen binding"/>
    <property type="evidence" value="ECO:0007669"/>
    <property type="project" value="TreeGrafter"/>
</dbReference>
<proteinExistence type="predicted"/>
<dbReference type="InterPro" id="IPR038175">
    <property type="entry name" value="CBM21_dom_sf"/>
</dbReference>
<dbReference type="GO" id="GO:0005979">
    <property type="term" value="P:regulation of glycogen biosynthetic process"/>
    <property type="evidence" value="ECO:0007669"/>
    <property type="project" value="TreeGrafter"/>
</dbReference>
<dbReference type="EMBL" id="UYRT01011885">
    <property type="protein sequence ID" value="VDK51191.1"/>
    <property type="molecule type" value="Genomic_DNA"/>
</dbReference>
<dbReference type="Proteomes" id="UP000271098">
    <property type="component" value="Unassembled WGS sequence"/>
</dbReference>
<evidence type="ECO:0000259" key="2">
    <source>
        <dbReference type="Pfam" id="PF03370"/>
    </source>
</evidence>
<dbReference type="GO" id="GO:0000164">
    <property type="term" value="C:protein phosphatase type 1 complex"/>
    <property type="evidence" value="ECO:0007669"/>
    <property type="project" value="TreeGrafter"/>
</dbReference>
<organism evidence="3 4">
    <name type="scientific">Gongylonema pulchrum</name>
    <dbReference type="NCBI Taxonomy" id="637853"/>
    <lineage>
        <taxon>Eukaryota</taxon>
        <taxon>Metazoa</taxon>
        <taxon>Ecdysozoa</taxon>
        <taxon>Nematoda</taxon>
        <taxon>Chromadorea</taxon>
        <taxon>Rhabditida</taxon>
        <taxon>Spirurina</taxon>
        <taxon>Spiruromorpha</taxon>
        <taxon>Spiruroidea</taxon>
        <taxon>Gongylonematidae</taxon>
        <taxon>Gongylonema</taxon>
    </lineage>
</organism>
<evidence type="ECO:0000313" key="4">
    <source>
        <dbReference type="Proteomes" id="UP000271098"/>
    </source>
</evidence>
<dbReference type="PANTHER" id="PTHR12307:SF53">
    <property type="entry name" value="PROTEIN PHOSPHATASE 1 REGULATORY SUBUNIT"/>
    <property type="match status" value="1"/>
</dbReference>
<protein>
    <recommendedName>
        <fullName evidence="2">CBM21 domain-containing protein</fullName>
    </recommendedName>
</protein>
<name>A0A3P6S9F3_9BILA</name>
<keyword evidence="4" id="KW-1185">Reference proteome</keyword>
<dbReference type="InterPro" id="IPR050782">
    <property type="entry name" value="PP1_regulatory_subunit_3"/>
</dbReference>
<evidence type="ECO:0000256" key="1">
    <source>
        <dbReference type="SAM" id="MobiDB-lite"/>
    </source>
</evidence>
<dbReference type="Pfam" id="PF03370">
    <property type="entry name" value="CBM_21"/>
    <property type="match status" value="1"/>
</dbReference>
<dbReference type="InterPro" id="IPR005036">
    <property type="entry name" value="CBM21_dom"/>
</dbReference>
<reference evidence="3 4" key="1">
    <citation type="submission" date="2018-11" db="EMBL/GenBank/DDBJ databases">
        <authorList>
            <consortium name="Pathogen Informatics"/>
        </authorList>
    </citation>
    <scope>NUCLEOTIDE SEQUENCE [LARGE SCALE GENOMIC DNA]</scope>
</reference>
<dbReference type="OrthoDB" id="1881at2759"/>
<feature type="domain" description="CBM21" evidence="2">
    <location>
        <begin position="4"/>
        <end position="31"/>
    </location>
</feature>
<dbReference type="Gene3D" id="2.60.40.2440">
    <property type="entry name" value="Carbohydrate binding type-21 domain"/>
    <property type="match status" value="1"/>
</dbReference>
<gene>
    <name evidence="3" type="ORF">GPUH_LOCUS5535</name>
</gene>
<sequence length="157" mass="17941">MQVGATCQFCIRYVVNGTEYWDSNQGNNYALEAVEAVPTERSERRALKNPRKPLHVNNRKQRKDSGWDDCEDRNFSLLPFSMRSVVRSNHWRRPPTINSEDFLKCLPSFTSLHLCKLSKLQRARGKWSSFDLLKNKSQLETPTAPAAAALTATKVSI</sequence>
<dbReference type="AlphaFoldDB" id="A0A3P6S9F3"/>
<accession>A0A3P6S9F3</accession>
<feature type="region of interest" description="Disordered" evidence="1">
    <location>
        <begin position="42"/>
        <end position="65"/>
    </location>
</feature>